<gene>
    <name evidence="4" type="ordered locus">Rcas_3290</name>
</gene>
<dbReference type="NCBIfam" id="TIGR03986">
    <property type="entry name" value="TIGR03986 family CRISPR-associated RAMP protein"/>
    <property type="match status" value="1"/>
</dbReference>
<dbReference type="Proteomes" id="UP000000263">
    <property type="component" value="Chromosome"/>
</dbReference>
<dbReference type="CDD" id="cd09726">
    <property type="entry name" value="RAMP_I_III"/>
    <property type="match status" value="1"/>
</dbReference>
<dbReference type="OrthoDB" id="5362408at2"/>
<dbReference type="InterPro" id="IPR023825">
    <property type="entry name" value="CRISPR-assoc_RAMP_BGP1436"/>
</dbReference>
<dbReference type="STRING" id="383372.Rcas_3290"/>
<dbReference type="InterPro" id="IPR005537">
    <property type="entry name" value="RAMP_III_fam"/>
</dbReference>
<organism evidence="4 5">
    <name type="scientific">Roseiflexus castenholzii (strain DSM 13941 / HLO8)</name>
    <dbReference type="NCBI Taxonomy" id="383372"/>
    <lineage>
        <taxon>Bacteria</taxon>
        <taxon>Bacillati</taxon>
        <taxon>Chloroflexota</taxon>
        <taxon>Chloroflexia</taxon>
        <taxon>Chloroflexales</taxon>
        <taxon>Roseiflexineae</taxon>
        <taxon>Roseiflexaceae</taxon>
        <taxon>Roseiflexus</taxon>
    </lineage>
</organism>
<dbReference type="GO" id="GO:0051607">
    <property type="term" value="P:defense response to virus"/>
    <property type="evidence" value="ECO:0007669"/>
    <property type="project" value="UniProtKB-KW"/>
</dbReference>
<feature type="region of interest" description="Disordered" evidence="2">
    <location>
        <begin position="641"/>
        <end position="679"/>
    </location>
</feature>
<evidence type="ECO:0000256" key="2">
    <source>
        <dbReference type="SAM" id="MobiDB-lite"/>
    </source>
</evidence>
<evidence type="ECO:0000313" key="4">
    <source>
        <dbReference type="EMBL" id="ABU59341.1"/>
    </source>
</evidence>
<dbReference type="RefSeq" id="WP_012121765.1">
    <property type="nucleotide sequence ID" value="NC_009767.1"/>
</dbReference>
<keyword evidence="1" id="KW-0051">Antiviral defense</keyword>
<reference evidence="4 5" key="1">
    <citation type="submission" date="2007-08" db="EMBL/GenBank/DDBJ databases">
        <title>Complete sequence of Roseiflexus castenholzii DSM 13941.</title>
        <authorList>
            <consortium name="US DOE Joint Genome Institute"/>
            <person name="Copeland A."/>
            <person name="Lucas S."/>
            <person name="Lapidus A."/>
            <person name="Barry K."/>
            <person name="Glavina del Rio T."/>
            <person name="Dalin E."/>
            <person name="Tice H."/>
            <person name="Pitluck S."/>
            <person name="Thompson L.S."/>
            <person name="Brettin T."/>
            <person name="Bruce D."/>
            <person name="Detter J.C."/>
            <person name="Han C."/>
            <person name="Tapia R."/>
            <person name="Schmutz J."/>
            <person name="Larimer F."/>
            <person name="Land M."/>
            <person name="Hauser L."/>
            <person name="Kyrpides N."/>
            <person name="Mikhailova N."/>
            <person name="Bryant D.A."/>
            <person name="Hanada S."/>
            <person name="Tsukatani Y."/>
            <person name="Richardson P."/>
        </authorList>
    </citation>
    <scope>NUCLEOTIDE SEQUENCE [LARGE SCALE GENOMIC DNA]</scope>
    <source>
        <strain evidence="5">DSM 13941 / HLO8</strain>
    </source>
</reference>
<protein>
    <recommendedName>
        <fullName evidence="3">CRISPR type III-associated protein domain-containing protein</fullName>
    </recommendedName>
</protein>
<dbReference type="eggNOG" id="COG1337">
    <property type="taxonomic scope" value="Bacteria"/>
</dbReference>
<sequence length="699" mass="79314">MSKAKTQRRPLSGGASSKQGYRFLNPYNFVRTLEPRNRHLAPLLGRCAPPPHDRYVGLTGRVYCRLTATTPIFVADSEDVCEEHVNGKIHRHYRFFRDPAGNIAIPGTSLRGAIRTIFEAATNSCFAHFAGDKRLSYHLLPELALQLVPARVRKIDTRWELELLPGTTTITPGQRPSGPQYAAWVHVYDPLQKSKTVAHSPNTPYDRRLKLSLTGFAHGELGHAIIERMIHPRRNFEFWNVVHLAKSHQPLPKPGANQLRVSGYLCITNQNIENKHDERLFFTTQQLNPVELPDTVRQKYEELIADYQERHRDEVRKRRDPNRPQGTEPAFSRFIVEGRQKLTDGDLVYAMLDKDGNSGYKVRFIVPVSVPRVGFERTIGDLLYPSDLKKCATYDELCPACRVFGWVWGDETAVNPPELSVRTAYAGRVSFSHAVLTKDGGTFDETLAILATPKPTTYRFYLRPRTGKPQNGQDDRQVDYNNQNQILRGRKVYRHHGAKLNPQEYRSVNGAKSDQNRTVQGVQQADSVFEFTIDFENLAPLELGALLWSLQIEGWHHRIGYAKPLGFGSVQIKVVRVSLLDPTERYASFARSGWHDQDQKQIDAWIKEFKQAMASRFGAAFEMLANIRDLKALLADKPPLPVHYPRSSRQPQPDGKQYEWFVGNKRGGKNPGPRIALPLAEDDSAGLPLIDKYGDLSTE</sequence>
<dbReference type="EMBL" id="CP000804">
    <property type="protein sequence ID" value="ABU59341.1"/>
    <property type="molecule type" value="Genomic_DNA"/>
</dbReference>
<proteinExistence type="predicted"/>
<dbReference type="SMR" id="A7NP45"/>
<keyword evidence="5" id="KW-1185">Reference proteome</keyword>
<accession>A7NP45</accession>
<dbReference type="Pfam" id="PF03787">
    <property type="entry name" value="RAMPs"/>
    <property type="match status" value="1"/>
</dbReference>
<feature type="domain" description="CRISPR type III-associated protein" evidence="3">
    <location>
        <begin position="66"/>
        <end position="123"/>
    </location>
</feature>
<dbReference type="KEGG" id="rca:Rcas_3290"/>
<dbReference type="HOGENOM" id="CLU_012834_0_0_0"/>
<evidence type="ECO:0000259" key="3">
    <source>
        <dbReference type="Pfam" id="PF03787"/>
    </source>
</evidence>
<dbReference type="AlphaFoldDB" id="A7NP45"/>
<evidence type="ECO:0000256" key="1">
    <source>
        <dbReference type="ARBA" id="ARBA00023118"/>
    </source>
</evidence>
<evidence type="ECO:0000313" key="5">
    <source>
        <dbReference type="Proteomes" id="UP000000263"/>
    </source>
</evidence>
<name>A7NP45_ROSCS</name>